<dbReference type="OrthoDB" id="9810200at2"/>
<keyword evidence="4" id="KW-1185">Reference proteome</keyword>
<evidence type="ECO:0000259" key="2">
    <source>
        <dbReference type="Pfam" id="PF07584"/>
    </source>
</evidence>
<evidence type="ECO:0000313" key="3">
    <source>
        <dbReference type="EMBL" id="PWL39036.1"/>
    </source>
</evidence>
<feature type="domain" description="Aerotolerance regulator N-terminal" evidence="2">
    <location>
        <begin position="11"/>
        <end position="86"/>
    </location>
</feature>
<name>A0A316KZJ7_9FLAO</name>
<dbReference type="NCBIfam" id="TIGR02226">
    <property type="entry name" value="two_anch"/>
    <property type="match status" value="1"/>
</dbReference>
<dbReference type="PANTHER" id="PTHR37464:SF1">
    <property type="entry name" value="BLL2463 PROTEIN"/>
    <property type="match status" value="1"/>
</dbReference>
<comment type="caution">
    <text evidence="3">The sequence shown here is derived from an EMBL/GenBank/DDBJ whole genome shotgun (WGS) entry which is preliminary data.</text>
</comment>
<reference evidence="3 4" key="1">
    <citation type="submission" date="2018-05" db="EMBL/GenBank/DDBJ databases">
        <title>Complete genome sequence of Flagellimonas aquimarina ECD12 isolated from seaweed Ecklonia cava.</title>
        <authorList>
            <person name="Choi S."/>
            <person name="Seong C."/>
        </authorList>
    </citation>
    <scope>NUCLEOTIDE SEQUENCE [LARGE SCALE GENOMIC DNA]</scope>
    <source>
        <strain evidence="3 4">ECD12</strain>
    </source>
</reference>
<keyword evidence="1" id="KW-1133">Transmembrane helix</keyword>
<protein>
    <recommendedName>
        <fullName evidence="2">Aerotolerance regulator N-terminal domain-containing protein</fullName>
    </recommendedName>
</protein>
<dbReference type="PANTHER" id="PTHR37464">
    <property type="entry name" value="BLL2463 PROTEIN"/>
    <property type="match status" value="1"/>
</dbReference>
<keyword evidence="1" id="KW-0812">Transmembrane</keyword>
<gene>
    <name evidence="3" type="ORF">DKG77_12495</name>
</gene>
<dbReference type="Proteomes" id="UP000245762">
    <property type="component" value="Unassembled WGS sequence"/>
</dbReference>
<dbReference type="InterPro" id="IPR011933">
    <property type="entry name" value="Double_TM_dom"/>
</dbReference>
<organism evidence="3 4">
    <name type="scientific">Flagellimonas aquimarina</name>
    <dbReference type="NCBI Taxonomy" id="2201895"/>
    <lineage>
        <taxon>Bacteria</taxon>
        <taxon>Pseudomonadati</taxon>
        <taxon>Bacteroidota</taxon>
        <taxon>Flavobacteriia</taxon>
        <taxon>Flavobacteriales</taxon>
        <taxon>Flavobacteriaceae</taxon>
        <taxon>Flagellimonas</taxon>
    </lineage>
</organism>
<sequence length="650" mass="74017">MPIFVQSKLGMQFKHPEILWALVLLLIPLLIHLFQLRRFKKTPFTNVAMLQKVVSESRKSNTLKKWLLLLTRLLMLAALILAFAQPFSATNTALRQKETVIYLDDSFSMQAKKNGLSLMEKSIQDLLKNIGPENTFSLFTNERTFKNVTIKDIQNNLLSLPYSHKQLNFEEIKLKAGTLFSGINTTSKNLILISDFQTRMGMSTSHLDSVVNIYYVPIRPREVQNVSIDSTYLEKSVTAQSKLTTLLSGGLDSENLPISLYNGDTLIAKSSADFKANGTAKVEFSIPSNEELNGHLRIADNSLTYDNQFFFNINKKEKIKVLTISDSDSGYLERLFTQDEFIYNKHPLTQVDYSILDQQNVVILDNLKAIPNSLQKVLRTFKEDGGTLIVIPATESDLISYNQFLSNFFATRFIENVSLNKKVTTISFQHPLYKNVFEKEVYNFQYPSVKQFYKIQSRAPKILSLEGNEAFLSGNDGFYFFSTSLEIGNSNFKNSPLIVPTFYNMAAFSLKAPETYFTLGRTNTIDIPIDLGNDDILNVSKDGYEFIPLQQTFPNKVRLTFGDTPTVDGIFSINNEGDPLKNISFNYPRNESNLSYFDIGFIESKNMQDSITSLFEFLEAENSITAYWKWFVILALLLTLVEVIIQKYVT</sequence>
<dbReference type="Pfam" id="PF07584">
    <property type="entry name" value="BatA"/>
    <property type="match status" value="1"/>
</dbReference>
<feature type="transmembrane region" description="Helical" evidence="1">
    <location>
        <begin position="627"/>
        <end position="645"/>
    </location>
</feature>
<proteinExistence type="predicted"/>
<dbReference type="InterPro" id="IPR029062">
    <property type="entry name" value="Class_I_gatase-like"/>
</dbReference>
<evidence type="ECO:0000313" key="4">
    <source>
        <dbReference type="Proteomes" id="UP000245762"/>
    </source>
</evidence>
<dbReference type="SUPFAM" id="SSF52317">
    <property type="entry name" value="Class I glutamine amidotransferase-like"/>
    <property type="match status" value="1"/>
</dbReference>
<feature type="transmembrane region" description="Helical" evidence="1">
    <location>
        <begin position="18"/>
        <end position="36"/>
    </location>
</feature>
<keyword evidence="1" id="KW-0472">Membrane</keyword>
<dbReference type="InterPro" id="IPR024163">
    <property type="entry name" value="Aerotolerance_reg_N"/>
</dbReference>
<dbReference type="AlphaFoldDB" id="A0A316KZJ7"/>
<feature type="transmembrane region" description="Helical" evidence="1">
    <location>
        <begin position="66"/>
        <end position="87"/>
    </location>
</feature>
<accession>A0A316KZJ7</accession>
<dbReference type="EMBL" id="QGEG01000002">
    <property type="protein sequence ID" value="PWL39036.1"/>
    <property type="molecule type" value="Genomic_DNA"/>
</dbReference>
<evidence type="ECO:0000256" key="1">
    <source>
        <dbReference type="SAM" id="Phobius"/>
    </source>
</evidence>